<dbReference type="AlphaFoldDB" id="A0A1L5PYX5"/>
<dbReference type="Pfam" id="PF10549">
    <property type="entry name" value="ORF11CD3"/>
    <property type="match status" value="1"/>
</dbReference>
<dbReference type="Pfam" id="PF09669">
    <property type="entry name" value="Phage_pRha"/>
    <property type="match status" value="1"/>
</dbReference>
<dbReference type="NCBIfam" id="TIGR02681">
    <property type="entry name" value="phage_pRha"/>
    <property type="match status" value="1"/>
</dbReference>
<gene>
    <name evidence="2" type="ORF">BL240_10015</name>
</gene>
<accession>A0A1L5PYX5</accession>
<evidence type="ECO:0000313" key="2">
    <source>
        <dbReference type="EMBL" id="APO85374.1"/>
    </source>
</evidence>
<feature type="domain" description="Bacteriophage P22 Orf201 C-terminal" evidence="1">
    <location>
        <begin position="129"/>
        <end position="180"/>
    </location>
</feature>
<dbReference type="Proteomes" id="UP000185146">
    <property type="component" value="Chromosome"/>
</dbReference>
<organism evidence="2 3">
    <name type="scientific">Pseudomonas putida</name>
    <name type="common">Arthrobacter siderocapsulatus</name>
    <dbReference type="NCBI Taxonomy" id="303"/>
    <lineage>
        <taxon>Bacteria</taxon>
        <taxon>Pseudomonadati</taxon>
        <taxon>Pseudomonadota</taxon>
        <taxon>Gammaproteobacteria</taxon>
        <taxon>Pseudomonadales</taxon>
        <taxon>Pseudomonadaceae</taxon>
        <taxon>Pseudomonas</taxon>
    </lineage>
</organism>
<sequence length="183" mass="21553">MRDQWLHSRENWMTDLILTEADYRELVSCDGDEPTTDSVRVAKRFGKRHDNVLRTIDHIKCSAKFRLLNFEESSYINEQGKVQRMFHMTKDGFIFVVMGFTGEKASAWKEAFIESFNRMARELQDRSLSIEQQRHMLMAEFKQEKGLASLAGKTMRRWQLKKPVIEGKIIQLEKDGQQVLQLH</sequence>
<dbReference type="InterPro" id="IPR018877">
    <property type="entry name" value="Phage_P22_Orf201_C"/>
</dbReference>
<evidence type="ECO:0000313" key="3">
    <source>
        <dbReference type="Proteomes" id="UP000185146"/>
    </source>
</evidence>
<proteinExistence type="predicted"/>
<evidence type="ECO:0000259" key="1">
    <source>
        <dbReference type="Pfam" id="PF10549"/>
    </source>
</evidence>
<reference evidence="2 3" key="1">
    <citation type="submission" date="2016-12" db="EMBL/GenBank/DDBJ databases">
        <title>Draft Genome Sequence of Mercury Resistant Pseudomonas DRA525.</title>
        <authorList>
            <person name="Drace K.M."/>
        </authorList>
    </citation>
    <scope>NUCLEOTIDE SEQUENCE [LARGE SCALE GENOMIC DNA]</scope>
    <source>
        <strain evidence="2 3">DRA525</strain>
    </source>
</reference>
<name>A0A1L5PYX5_PSEPU</name>
<dbReference type="EMBL" id="CP018743">
    <property type="protein sequence ID" value="APO85374.1"/>
    <property type="molecule type" value="Genomic_DNA"/>
</dbReference>
<protein>
    <recommendedName>
        <fullName evidence="1">Bacteriophage P22 Orf201 C-terminal domain-containing protein</fullName>
    </recommendedName>
</protein>
<dbReference type="InterPro" id="IPR014054">
    <property type="entry name" value="Phage_regulatory_Rha"/>
</dbReference>